<evidence type="ECO:0000256" key="4">
    <source>
        <dbReference type="ARBA" id="ARBA00023136"/>
    </source>
</evidence>
<reference evidence="8 9" key="1">
    <citation type="submission" date="2021-04" db="EMBL/GenBank/DDBJ databases">
        <title>Chitinophaga sp. nov., isolated from the rhizosphere soil.</title>
        <authorList>
            <person name="He S."/>
        </authorList>
    </citation>
    <scope>NUCLEOTIDE SEQUENCE [LARGE SCALE GENOMIC DNA]</scope>
    <source>
        <strain evidence="8 9">2R12</strain>
    </source>
</reference>
<keyword evidence="5" id="KW-0998">Cell outer membrane</keyword>
<feature type="domain" description="SusD-like N-terminal" evidence="7">
    <location>
        <begin position="98"/>
        <end position="207"/>
    </location>
</feature>
<protein>
    <submittedName>
        <fullName evidence="8">RagB/SusD family nutrient uptake outer membrane protein</fullName>
    </submittedName>
</protein>
<comment type="caution">
    <text evidence="8">The sequence shown here is derived from an EMBL/GenBank/DDBJ whole genome shotgun (WGS) entry which is preliminary data.</text>
</comment>
<gene>
    <name evidence="8" type="ORF">KE626_05390</name>
</gene>
<evidence type="ECO:0000256" key="5">
    <source>
        <dbReference type="ARBA" id="ARBA00023237"/>
    </source>
</evidence>
<evidence type="ECO:0000259" key="7">
    <source>
        <dbReference type="Pfam" id="PF14322"/>
    </source>
</evidence>
<dbReference type="Gene3D" id="1.25.40.390">
    <property type="match status" value="1"/>
</dbReference>
<dbReference type="EMBL" id="JAGTXB010000002">
    <property type="protein sequence ID" value="MBS0026732.1"/>
    <property type="molecule type" value="Genomic_DNA"/>
</dbReference>
<evidence type="ECO:0000259" key="6">
    <source>
        <dbReference type="Pfam" id="PF07980"/>
    </source>
</evidence>
<evidence type="ECO:0000256" key="3">
    <source>
        <dbReference type="ARBA" id="ARBA00022729"/>
    </source>
</evidence>
<dbReference type="Pfam" id="PF07980">
    <property type="entry name" value="SusD_RagB"/>
    <property type="match status" value="1"/>
</dbReference>
<name>A0ABS5IWK4_9BACT</name>
<keyword evidence="3" id="KW-0732">Signal</keyword>
<keyword evidence="9" id="KW-1185">Reference proteome</keyword>
<accession>A0ABS5IWK4</accession>
<comment type="similarity">
    <text evidence="2">Belongs to the SusD family.</text>
</comment>
<evidence type="ECO:0000313" key="8">
    <source>
        <dbReference type="EMBL" id="MBS0026732.1"/>
    </source>
</evidence>
<dbReference type="SUPFAM" id="SSF48452">
    <property type="entry name" value="TPR-like"/>
    <property type="match status" value="1"/>
</dbReference>
<evidence type="ECO:0000256" key="2">
    <source>
        <dbReference type="ARBA" id="ARBA00006275"/>
    </source>
</evidence>
<organism evidence="8 9">
    <name type="scientific">Chitinophaga hostae</name>
    <dbReference type="NCBI Taxonomy" id="2831022"/>
    <lineage>
        <taxon>Bacteria</taxon>
        <taxon>Pseudomonadati</taxon>
        <taxon>Bacteroidota</taxon>
        <taxon>Chitinophagia</taxon>
        <taxon>Chitinophagales</taxon>
        <taxon>Chitinophagaceae</taxon>
        <taxon>Chitinophaga</taxon>
    </lineage>
</organism>
<dbReference type="InterPro" id="IPR011990">
    <property type="entry name" value="TPR-like_helical_dom_sf"/>
</dbReference>
<feature type="domain" description="RagB/SusD" evidence="6">
    <location>
        <begin position="238"/>
        <end position="580"/>
    </location>
</feature>
<dbReference type="InterPro" id="IPR033985">
    <property type="entry name" value="SusD-like_N"/>
</dbReference>
<keyword evidence="4" id="KW-0472">Membrane</keyword>
<evidence type="ECO:0000256" key="1">
    <source>
        <dbReference type="ARBA" id="ARBA00004442"/>
    </source>
</evidence>
<dbReference type="InterPro" id="IPR012944">
    <property type="entry name" value="SusD_RagB_dom"/>
</dbReference>
<sequence>MLIKMKNSVYLLLILAMVSCKKDLNLKPFDKLSPDNAFNTEADLQLYANSFYKILPDGSSIIRGDVMSDYMGGKDVNNYIIPGAYTATQSTGWSWGDLRNVNYFLEHYGQAKIPDEAKNHYAGMARFFRAMFYFEKVKRFGDVPWYSKTMTINDQDLYKGRDPRTMVMDSVLADLDFACANIRSKKDNTCSQITKWVALAFKSRVCLFEGTFRKYHPEMSLPDNAKWLQAAADAADEVIKSAQYSLNTAGDQTMTYRNLFINETPNASEVILAYVCNKSLRVFNDANWYFTSATYGNRISLIKTFMDTYLNIDGSRFTDTPGFDTLHFEQEVKNRDLRLQQTIRMGNYKRDGQIAPPDFTYTYTGYQPLKFTMDSKATDGVAENNNSIPIIRYAEVLLNKAEAKAELNGFTTEDWNSTIRPLRQRAGLKNTDMPQLIDPYLAAKYYPGVKSVALMEIRRERGIELILEGFRFYDLMRWGLGSLLTNPYVGLYVPAMDVLMDLNEDGKPDVSFVKKIPATKVPGVYYFLIDGDQTKLSAGNSGNLIWLGNINRKWEDYKYVYPIPYNDLVLNPALLQNRLWE</sequence>
<evidence type="ECO:0000313" key="9">
    <source>
        <dbReference type="Proteomes" id="UP000676386"/>
    </source>
</evidence>
<dbReference type="PROSITE" id="PS51257">
    <property type="entry name" value="PROKAR_LIPOPROTEIN"/>
    <property type="match status" value="1"/>
</dbReference>
<comment type="subcellular location">
    <subcellularLocation>
        <location evidence="1">Cell outer membrane</location>
    </subcellularLocation>
</comment>
<proteinExistence type="inferred from homology"/>
<dbReference type="Pfam" id="PF14322">
    <property type="entry name" value="SusD-like_3"/>
    <property type="match status" value="1"/>
</dbReference>
<dbReference type="Proteomes" id="UP000676386">
    <property type="component" value="Unassembled WGS sequence"/>
</dbReference>